<dbReference type="GO" id="GO:0005737">
    <property type="term" value="C:cytoplasm"/>
    <property type="evidence" value="ECO:0007669"/>
    <property type="project" value="GOC"/>
</dbReference>
<protein>
    <submittedName>
        <fullName evidence="4">Uncharacterized protein</fullName>
    </submittedName>
</protein>
<evidence type="ECO:0000259" key="2">
    <source>
        <dbReference type="Pfam" id="PF20666"/>
    </source>
</evidence>
<dbReference type="InterPro" id="IPR048343">
    <property type="entry name" value="ZW10_C"/>
</dbReference>
<dbReference type="Gene3D" id="1.10.357.150">
    <property type="match status" value="1"/>
</dbReference>
<dbReference type="PANTHER" id="PTHR12205:SF0">
    <property type="entry name" value="CENTROMERE_KINETOCHORE PROTEIN ZW10 HOMOLOG"/>
    <property type="match status" value="1"/>
</dbReference>
<gene>
    <name evidence="4" type="ORF">CERSUDRAFT_112943</name>
</gene>
<feature type="domain" description="Centromere/kinetochore protein zw10 C-terminal" evidence="2">
    <location>
        <begin position="663"/>
        <end position="753"/>
    </location>
</feature>
<name>M2R422_CERS8</name>
<feature type="compositionally biased region" description="Low complexity" evidence="1">
    <location>
        <begin position="504"/>
        <end position="518"/>
    </location>
</feature>
<dbReference type="AlphaFoldDB" id="M2R422"/>
<dbReference type="OrthoDB" id="534815at2759"/>
<evidence type="ECO:0000313" key="4">
    <source>
        <dbReference type="EMBL" id="EMD39295.1"/>
    </source>
</evidence>
<dbReference type="GO" id="GO:0006888">
    <property type="term" value="P:endoplasmic reticulum to Golgi vesicle-mediated transport"/>
    <property type="evidence" value="ECO:0007669"/>
    <property type="project" value="TreeGrafter"/>
</dbReference>
<dbReference type="GO" id="GO:1990423">
    <property type="term" value="C:RZZ complex"/>
    <property type="evidence" value="ECO:0007669"/>
    <property type="project" value="TreeGrafter"/>
</dbReference>
<feature type="region of interest" description="Disordered" evidence="1">
    <location>
        <begin position="434"/>
        <end position="617"/>
    </location>
</feature>
<evidence type="ECO:0000313" key="5">
    <source>
        <dbReference type="Proteomes" id="UP000016930"/>
    </source>
</evidence>
<organism evidence="4 5">
    <name type="scientific">Ceriporiopsis subvermispora (strain B)</name>
    <name type="common">White-rot fungus</name>
    <name type="synonym">Gelatoporia subvermispora</name>
    <dbReference type="NCBI Taxonomy" id="914234"/>
    <lineage>
        <taxon>Eukaryota</taxon>
        <taxon>Fungi</taxon>
        <taxon>Dikarya</taxon>
        <taxon>Basidiomycota</taxon>
        <taxon>Agaricomycotina</taxon>
        <taxon>Agaricomycetes</taxon>
        <taxon>Polyporales</taxon>
        <taxon>Gelatoporiaceae</taxon>
        <taxon>Gelatoporia</taxon>
    </lineage>
</organism>
<dbReference type="HOGENOM" id="CLU_012968_0_0_1"/>
<accession>M2R422</accession>
<feature type="compositionally biased region" description="Low complexity" evidence="1">
    <location>
        <begin position="588"/>
        <end position="601"/>
    </location>
</feature>
<dbReference type="GO" id="GO:0007094">
    <property type="term" value="P:mitotic spindle assembly checkpoint signaling"/>
    <property type="evidence" value="ECO:0007669"/>
    <property type="project" value="TreeGrafter"/>
</dbReference>
<dbReference type="STRING" id="914234.M2R422"/>
<dbReference type="EMBL" id="KB445794">
    <property type="protein sequence ID" value="EMD39295.1"/>
    <property type="molecule type" value="Genomic_DNA"/>
</dbReference>
<dbReference type="Pfam" id="PF22766">
    <property type="entry name" value="ZW10_C2"/>
    <property type="match status" value="1"/>
</dbReference>
<dbReference type="InterPro" id="IPR046362">
    <property type="entry name" value="Zw10/DSL1_C_sf"/>
</dbReference>
<dbReference type="PANTHER" id="PTHR12205">
    <property type="entry name" value="CENTROMERE/KINETOCHORE PROTEIN ZW10"/>
    <property type="match status" value="1"/>
</dbReference>
<dbReference type="Pfam" id="PF20666">
    <property type="entry name" value="ZW10_C"/>
    <property type="match status" value="1"/>
</dbReference>
<feature type="domain" description="ZW10 C-terminal helical" evidence="3">
    <location>
        <begin position="780"/>
        <end position="922"/>
    </location>
</feature>
<feature type="compositionally biased region" description="Polar residues" evidence="1">
    <location>
        <begin position="441"/>
        <end position="458"/>
    </location>
</feature>
<reference evidence="4 5" key="1">
    <citation type="journal article" date="2012" name="Proc. Natl. Acad. Sci. U.S.A.">
        <title>Comparative genomics of Ceriporiopsis subvermispora and Phanerochaete chrysosporium provide insight into selective ligninolysis.</title>
        <authorList>
            <person name="Fernandez-Fueyo E."/>
            <person name="Ruiz-Duenas F.J."/>
            <person name="Ferreira P."/>
            <person name="Floudas D."/>
            <person name="Hibbett D.S."/>
            <person name="Canessa P."/>
            <person name="Larrondo L.F."/>
            <person name="James T.Y."/>
            <person name="Seelenfreund D."/>
            <person name="Lobos S."/>
            <person name="Polanco R."/>
            <person name="Tello M."/>
            <person name="Honda Y."/>
            <person name="Watanabe T."/>
            <person name="Watanabe T."/>
            <person name="Ryu J.S."/>
            <person name="Kubicek C.P."/>
            <person name="Schmoll M."/>
            <person name="Gaskell J."/>
            <person name="Hammel K.E."/>
            <person name="St John F.J."/>
            <person name="Vanden Wymelenberg A."/>
            <person name="Sabat G."/>
            <person name="Splinter BonDurant S."/>
            <person name="Syed K."/>
            <person name="Yadav J.S."/>
            <person name="Doddapaneni H."/>
            <person name="Subramanian V."/>
            <person name="Lavin J.L."/>
            <person name="Oguiza J.A."/>
            <person name="Perez G."/>
            <person name="Pisabarro A.G."/>
            <person name="Ramirez L."/>
            <person name="Santoyo F."/>
            <person name="Master E."/>
            <person name="Coutinho P.M."/>
            <person name="Henrissat B."/>
            <person name="Lombard V."/>
            <person name="Magnuson J.K."/>
            <person name="Kuees U."/>
            <person name="Hori C."/>
            <person name="Igarashi K."/>
            <person name="Samejima M."/>
            <person name="Held B.W."/>
            <person name="Barry K.W."/>
            <person name="LaButti K.M."/>
            <person name="Lapidus A."/>
            <person name="Lindquist E.A."/>
            <person name="Lucas S.M."/>
            <person name="Riley R."/>
            <person name="Salamov A.A."/>
            <person name="Hoffmeister D."/>
            <person name="Schwenk D."/>
            <person name="Hadar Y."/>
            <person name="Yarden O."/>
            <person name="de Vries R.P."/>
            <person name="Wiebenga A."/>
            <person name="Stenlid J."/>
            <person name="Eastwood D."/>
            <person name="Grigoriev I.V."/>
            <person name="Berka R.M."/>
            <person name="Blanchette R.A."/>
            <person name="Kersten P."/>
            <person name="Martinez A.T."/>
            <person name="Vicuna R."/>
            <person name="Cullen D."/>
        </authorList>
    </citation>
    <scope>NUCLEOTIDE SEQUENCE [LARGE SCALE GENOMIC DNA]</scope>
    <source>
        <strain evidence="4 5">B</strain>
    </source>
</reference>
<dbReference type="InterPro" id="IPR055148">
    <property type="entry name" value="ZW10_C_2"/>
</dbReference>
<dbReference type="Proteomes" id="UP000016930">
    <property type="component" value="Unassembled WGS sequence"/>
</dbReference>
<sequence length="931" mass="102275">MAFTVPSHLPRKKDPQDISTVILTKVSEANAKSLTAQLAASWVTELDDTIRQTRESIHERIQKDLPAFEQQWSSSTSIQERLQTLSSNVDQLDHNISNPETGLIPTLISNLARHASLAQDVFNAEVNHKAVSYLLQCRDAFRNATNLVQAGKLPEAMGACEDLEQVLGSPPSPVSQADIINDMKRQHRALKARTEEQLNDAYSRSIAISSSEIAIRDAVRVRQSETVLPLPSILSSLPHPALTTHLSAVRRDLTSYYVDFILRQPINISVATDRDATGAPEHRLSIFPAPPSSESLGSRLGNVSVALKFLDSHLFPHLPASERRNFLLSLCKPIRNALLNNLLIPSLPSSIDTLSAFLDLANAAVEFESAFVVDMLGGNDKERDIKNWVATVGLHYERKRRVEILDYARTIVLQADDGKNTFSVEIDVTLEATEVQETDRNTGPPSTSAQQPFVTTAEPSAPERDADAWGFDDGPSQEVVEDTADGDGWGFEDDVEPEPEPGETATSQAAAPTSSVQSDEVDPSDAWGWDDETTSPTLADDEAADNSVWDDPWDEQPSKPVTSAPKPAKRLEKLSAKGNNARLKQEGPPSVASAPTSPAASKLHNGASQPTMPSVPPARVKESYVVSGFTRDLLQLVGAILQEGANLAASGVLSTYCSANSPSGSVILHSAPLVLDLFRALYPVVHQEDFEASLKRSMRFSNNCLYLGNELNHNLARMDKGATTVETKLQDCIEKLKLLGNSWFEETIDRQCRYIDEILDKAEGFVDTTDQDRFDECEAAVNQVLQHIRRLANEWKSVLNKSKYYVAVGAAADAAISRILRDVLALPDITEAESHRLSELCRIMNALEGLFVEDPTQPSFVVSYLPSWLKFSYLSELMEASIADISYLFEAGALVDFEIEELVKLVRALFADTPLRTNTVNKFLRGHPTPP</sequence>
<feature type="compositionally biased region" description="Acidic residues" evidence="1">
    <location>
        <begin position="519"/>
        <end position="544"/>
    </location>
</feature>
<evidence type="ECO:0000259" key="3">
    <source>
        <dbReference type="Pfam" id="PF22766"/>
    </source>
</evidence>
<proteinExistence type="predicted"/>
<evidence type="ECO:0000256" key="1">
    <source>
        <dbReference type="SAM" id="MobiDB-lite"/>
    </source>
</evidence>
<feature type="compositionally biased region" description="Acidic residues" evidence="1">
    <location>
        <begin position="479"/>
        <end position="501"/>
    </location>
</feature>
<keyword evidence="5" id="KW-1185">Reference proteome</keyword>